<dbReference type="InterPro" id="IPR002941">
    <property type="entry name" value="DNA_methylase_N4/N6"/>
</dbReference>
<dbReference type="EC" id="2.1.1.-" evidence="4"/>
<evidence type="ECO:0000313" key="7">
    <source>
        <dbReference type="Proteomes" id="UP000001409"/>
    </source>
</evidence>
<accession>Q8FTR8</accession>
<feature type="domain" description="DNA methylase N-4/N-6" evidence="5">
    <location>
        <begin position="52"/>
        <end position="333"/>
    </location>
</feature>
<proteinExistence type="inferred from homology"/>
<keyword evidence="3" id="KW-0808">Transferase</keyword>
<dbReference type="Proteomes" id="UP000001409">
    <property type="component" value="Chromosome"/>
</dbReference>
<dbReference type="CDD" id="cd00093">
    <property type="entry name" value="HTH_XRE"/>
    <property type="match status" value="1"/>
</dbReference>
<dbReference type="PRINTS" id="PR00508">
    <property type="entry name" value="S21N4MTFRASE"/>
</dbReference>
<dbReference type="GO" id="GO:0003677">
    <property type="term" value="F:DNA binding"/>
    <property type="evidence" value="ECO:0007669"/>
    <property type="project" value="InterPro"/>
</dbReference>
<evidence type="ECO:0000256" key="1">
    <source>
        <dbReference type="ARBA" id="ARBA00006594"/>
    </source>
</evidence>
<dbReference type="InterPro" id="IPR029063">
    <property type="entry name" value="SAM-dependent_MTases_sf"/>
</dbReference>
<protein>
    <recommendedName>
        <fullName evidence="4">Methyltransferase</fullName>
        <ecNumber evidence="4">2.1.1.-</ecNumber>
    </recommendedName>
</protein>
<dbReference type="GO" id="GO:0008170">
    <property type="term" value="F:N-methyltransferase activity"/>
    <property type="evidence" value="ECO:0007669"/>
    <property type="project" value="InterPro"/>
</dbReference>
<organism evidence="6 7">
    <name type="scientific">Corynebacterium efficiens (strain DSM 44549 / YS-314 / AJ 12310 / JCM 11189 / NBRC 100395)</name>
    <dbReference type="NCBI Taxonomy" id="196164"/>
    <lineage>
        <taxon>Bacteria</taxon>
        <taxon>Bacillati</taxon>
        <taxon>Actinomycetota</taxon>
        <taxon>Actinomycetes</taxon>
        <taxon>Mycobacteriales</taxon>
        <taxon>Corynebacteriaceae</taxon>
        <taxon>Corynebacterium</taxon>
    </lineage>
</organism>
<dbReference type="PROSITE" id="PS00092">
    <property type="entry name" value="N6_MTASE"/>
    <property type="match status" value="1"/>
</dbReference>
<dbReference type="KEGG" id="cef:CE1493"/>
<dbReference type="EMBL" id="BA000035">
    <property type="protein sequence ID" value="BAC18303.1"/>
    <property type="molecule type" value="Genomic_DNA"/>
</dbReference>
<evidence type="ECO:0000256" key="3">
    <source>
        <dbReference type="ARBA" id="ARBA00022679"/>
    </source>
</evidence>
<evidence type="ECO:0000256" key="2">
    <source>
        <dbReference type="ARBA" id="ARBA00022603"/>
    </source>
</evidence>
<dbReference type="Pfam" id="PF01555">
    <property type="entry name" value="N6_N4_Mtase"/>
    <property type="match status" value="1"/>
</dbReference>
<evidence type="ECO:0000256" key="4">
    <source>
        <dbReference type="RuleBase" id="RU362026"/>
    </source>
</evidence>
<keyword evidence="7" id="KW-1185">Reference proteome</keyword>
<evidence type="ECO:0000313" key="6">
    <source>
        <dbReference type="EMBL" id="BAC18303.1"/>
    </source>
</evidence>
<comment type="similarity">
    <text evidence="1 4">Belongs to the N(4)/N(6)-methyltransferase family.</text>
</comment>
<dbReference type="eggNOG" id="COG2189">
    <property type="taxonomic scope" value="Bacteria"/>
</dbReference>
<dbReference type="SUPFAM" id="SSF53335">
    <property type="entry name" value="S-adenosyl-L-methionine-dependent methyltransferases"/>
    <property type="match status" value="1"/>
</dbReference>
<reference evidence="6 7" key="1">
    <citation type="journal article" date="2003" name="Genome Res.">
        <title>Comparative complete genome sequence analysis of the amino acid replacements responsible for the thermostability of Corynebacterium efficiens.</title>
        <authorList>
            <person name="Nishio Y."/>
            <person name="Nakamura Y."/>
            <person name="Kawarabayasi Y."/>
            <person name="Usuda Y."/>
            <person name="Kimura E."/>
            <person name="Sugimoto S."/>
            <person name="Matsui K."/>
            <person name="Yamagishi A."/>
            <person name="Kikuchi H."/>
            <person name="Ikeo K."/>
            <person name="Gojobori T."/>
        </authorList>
    </citation>
    <scope>NUCLEOTIDE SEQUENCE [LARGE SCALE GENOMIC DNA]</scope>
    <source>
        <strain evidence="7">DSM 44549 / YS-314 / AJ 12310 / JCM 11189 / NBRC 100395</strain>
    </source>
</reference>
<dbReference type="REBASE" id="6631">
    <property type="entry name" value="M.CefORF1493P"/>
</dbReference>
<dbReference type="GO" id="GO:0032259">
    <property type="term" value="P:methylation"/>
    <property type="evidence" value="ECO:0007669"/>
    <property type="project" value="UniProtKB-KW"/>
</dbReference>
<dbReference type="InterPro" id="IPR001387">
    <property type="entry name" value="Cro/C1-type_HTH"/>
</dbReference>
<sequence length="370" mass="41252">MTEHFRAMLSKTEAFQSSLQALKSAAKWADEEAIVTHGDSLQLMKRLPDNSVSLILTDPPYHSTKKENILGDTAFGEDDDFIAWMVECAKEWKRVLRPNGTLYVFCSSEMSARLEVNLAQFFRPIGHITWSKPNLPGYDGWKGKMKKEALRSWYPHSERILVFEHGTYGALEARRRSPMGIYLRDCRLAAGLSMVALTEATGAYGKINRGGAVANWEAGRNIPSREQYAKLRKALLETGRVDSMVEYEDLVRPMFLSGDVEYTDVWDFPSVKQYKGKHPAEKPVALLRHIIAASSYPGDVVLDSFAGSGSTAVAAITEGRRAITMELEDKWVERTIHSVQFASFSFNGIESSCSLASSSVEISTGTLFDV</sequence>
<dbReference type="AlphaFoldDB" id="Q8FTR8"/>
<dbReference type="HOGENOM" id="CLU_024927_3_0_11"/>
<name>Q8FTR8_COREF</name>
<dbReference type="STRING" id="196164.gene:10741908"/>
<keyword evidence="2" id="KW-0489">Methyltransferase</keyword>
<dbReference type="Gene3D" id="3.40.50.150">
    <property type="entry name" value="Vaccinia Virus protein VP39"/>
    <property type="match status" value="1"/>
</dbReference>
<dbReference type="InterPro" id="IPR001091">
    <property type="entry name" value="RM_Methyltransferase"/>
</dbReference>
<dbReference type="InterPro" id="IPR002052">
    <property type="entry name" value="DNA_methylase_N6_adenine_CS"/>
</dbReference>
<evidence type="ECO:0000259" key="5">
    <source>
        <dbReference type="Pfam" id="PF01555"/>
    </source>
</evidence>